<dbReference type="AlphaFoldDB" id="A0A3Q7H294"/>
<feature type="domain" description="Origin recognition complex subunit 2 winged-helix" evidence="6">
    <location>
        <begin position="801"/>
        <end position="860"/>
    </location>
</feature>
<evidence type="ECO:0000256" key="3">
    <source>
        <dbReference type="ARBA" id="ARBA00022705"/>
    </source>
</evidence>
<accession>A0A3Q7H294</accession>
<evidence type="ECO:0000313" key="7">
    <source>
        <dbReference type="EnsemblPlants" id="Solyc06g073510.3.1"/>
    </source>
</evidence>
<dbReference type="InterPro" id="IPR007220">
    <property type="entry name" value="ORC2"/>
</dbReference>
<evidence type="ECO:0000259" key="6">
    <source>
        <dbReference type="Pfam" id="PF24882"/>
    </source>
</evidence>
<evidence type="ECO:0000256" key="4">
    <source>
        <dbReference type="ARBA" id="ARBA00023242"/>
    </source>
</evidence>
<evidence type="ECO:0000259" key="5">
    <source>
        <dbReference type="Pfam" id="PF04084"/>
    </source>
</evidence>
<organism evidence="7">
    <name type="scientific">Solanum lycopersicum</name>
    <name type="common">Tomato</name>
    <name type="synonym">Lycopersicon esculentum</name>
    <dbReference type="NCBI Taxonomy" id="4081"/>
    <lineage>
        <taxon>Eukaryota</taxon>
        <taxon>Viridiplantae</taxon>
        <taxon>Streptophyta</taxon>
        <taxon>Embryophyta</taxon>
        <taxon>Tracheophyta</taxon>
        <taxon>Spermatophyta</taxon>
        <taxon>Magnoliopsida</taxon>
        <taxon>eudicotyledons</taxon>
        <taxon>Gunneridae</taxon>
        <taxon>Pentapetalae</taxon>
        <taxon>asterids</taxon>
        <taxon>lamiids</taxon>
        <taxon>Solanales</taxon>
        <taxon>Solanaceae</taxon>
        <taxon>Solanoideae</taxon>
        <taxon>Solaneae</taxon>
        <taxon>Solanum</taxon>
        <taxon>Solanum subgen. Lycopersicon</taxon>
    </lineage>
</organism>
<dbReference type="EnsemblPlants" id="Solyc06g073510.3.1">
    <property type="protein sequence ID" value="Solyc06g073510.3.1"/>
    <property type="gene ID" value="Solyc06g073510.3"/>
</dbReference>
<reference evidence="7" key="1">
    <citation type="journal article" date="2012" name="Nature">
        <title>The tomato genome sequence provides insights into fleshy fruit evolution.</title>
        <authorList>
            <consortium name="Tomato Genome Consortium"/>
        </authorList>
    </citation>
    <scope>NUCLEOTIDE SEQUENCE [LARGE SCALE GENOMIC DNA]</scope>
    <source>
        <strain evidence="7">cv. Heinz 1706</strain>
    </source>
</reference>
<dbReference type="Pfam" id="PF24882">
    <property type="entry name" value="WHD_ORC2"/>
    <property type="match status" value="1"/>
</dbReference>
<keyword evidence="4" id="KW-0539">Nucleus</keyword>
<dbReference type="InterPro" id="IPR056772">
    <property type="entry name" value="RecA-like_ORC2"/>
</dbReference>
<comment type="similarity">
    <text evidence="2">Belongs to the ORC2 family.</text>
</comment>
<evidence type="ECO:0000256" key="1">
    <source>
        <dbReference type="ARBA" id="ARBA00004123"/>
    </source>
</evidence>
<name>A0A3Q7H294_SOLLC</name>
<evidence type="ECO:0000256" key="2">
    <source>
        <dbReference type="ARBA" id="ARBA00007421"/>
    </source>
</evidence>
<keyword evidence="3" id="KW-0235">DNA replication</keyword>
<evidence type="ECO:0008006" key="9">
    <source>
        <dbReference type="Google" id="ProtNLM"/>
    </source>
</evidence>
<dbReference type="PANTHER" id="PTHR14052:SF0">
    <property type="entry name" value="ORIGIN RECOGNITION COMPLEX SUBUNIT 2"/>
    <property type="match status" value="1"/>
</dbReference>
<dbReference type="GO" id="GO:0006260">
    <property type="term" value="P:DNA replication"/>
    <property type="evidence" value="ECO:0007669"/>
    <property type="project" value="UniProtKB-KW"/>
</dbReference>
<dbReference type="PANTHER" id="PTHR14052">
    <property type="entry name" value="ORIGIN RECOGNITION COMPLEX SUBUNIT 2"/>
    <property type="match status" value="1"/>
</dbReference>
<dbReference type="GO" id="GO:0005634">
    <property type="term" value="C:nucleus"/>
    <property type="evidence" value="ECO:0007669"/>
    <property type="project" value="UniProtKB-SubCell"/>
</dbReference>
<evidence type="ECO:0000313" key="8">
    <source>
        <dbReference type="Proteomes" id="UP000004994"/>
    </source>
</evidence>
<protein>
    <recommendedName>
        <fullName evidence="9">Origin recognition complex subunit 2</fullName>
    </recommendedName>
</protein>
<dbReference type="Proteomes" id="UP000004994">
    <property type="component" value="Chromosome 6"/>
</dbReference>
<dbReference type="Gramene" id="Solyc06g073510.3.1">
    <property type="protein sequence ID" value="Solyc06g073510.3.1"/>
    <property type="gene ID" value="Solyc06g073510.3"/>
</dbReference>
<keyword evidence="8" id="KW-1185">Reference proteome</keyword>
<dbReference type="GO" id="GO:0000808">
    <property type="term" value="C:origin recognition complex"/>
    <property type="evidence" value="ECO:0007669"/>
    <property type="project" value="InterPro"/>
</dbReference>
<dbReference type="STRING" id="4081.A0A3Q7H294"/>
<comment type="subcellular location">
    <subcellularLocation>
        <location evidence="1">Nucleus</location>
    </subcellularLocation>
</comment>
<reference evidence="7" key="2">
    <citation type="submission" date="2019-01" db="UniProtKB">
        <authorList>
            <consortium name="EnsemblPlants"/>
        </authorList>
    </citation>
    <scope>IDENTIFICATION</scope>
    <source>
        <strain evidence="7">cv. Heinz 1706</strain>
    </source>
</reference>
<dbReference type="InterPro" id="IPR056773">
    <property type="entry name" value="WHD_ORC2"/>
</dbReference>
<feature type="domain" description="Origin recognition complex subunit 2 RecA-like" evidence="5">
    <location>
        <begin position="568"/>
        <end position="747"/>
    </location>
</feature>
<proteinExistence type="inferred from homology"/>
<dbReference type="InParanoid" id="A0A3Q7H294"/>
<dbReference type="SUPFAM" id="SSF50475">
    <property type="entry name" value="FMN-binding split barrel"/>
    <property type="match status" value="1"/>
</dbReference>
<dbReference type="Pfam" id="PF04084">
    <property type="entry name" value="RecA-like_ORC2"/>
    <property type="match status" value="1"/>
</dbReference>
<dbReference type="Gene3D" id="3.20.180.10">
    <property type="entry name" value="PNP-oxidase-like"/>
    <property type="match status" value="1"/>
</dbReference>
<dbReference type="InterPro" id="IPR037119">
    <property type="entry name" value="Haem_oxidase_HugZ-like_sf"/>
</dbReference>
<dbReference type="PaxDb" id="4081-Solyc06g073500.2.1"/>
<sequence length="870" mass="98797">MDLILMIMEENREIEQGYLIGVDEQSPSQCFICHADGGSCSASLGAASSWIKPSYEVQIFSDHSGISPKPVRWNQYGSALGDWKKVYYSGSTVVWLFPDETMCSYTCAPLLYSFRTENPFFGAAQSHWLAVGHESSLSRISVAADYPDSVPDSPNYVRNSGYHPLEGMRDQRRVRDTELTAAEIARTTVEANNNALLIFPGTVHCEPHEQVSWAEFQYVIDEYGDIFFEIYDDKNILRNRDASNSVNALIGMEFSQYEKRRVESPDDINLAGDSVDDSNFFDDYFEGESSEMYDYQVDWGMPDSSSPLHPVYFAKCLTKAVHMKHAKMMDHPSNGISIWGRLKPAFLEEEYYVRRLFSGDEVSDGSTLDWKDGEILSFSSRYDKSRTLSSIYRLEIMRVDLFSVYGAQLAVNLYDFHDAEPDSLVYSAPAILEWFRQQGIRCKYALKALCRKKGLHVERANLIGVDSLGMDVRVLSGTEVWTHRFPFKVRAHSEIAAEKQIRQLLFPRSRHEIEEEEFGFSRNYFLAKELGSSSRKKSARKLSEIDLVDEEELREVAASIEPKHEKEVNELISSYQSLYSKWLFVLRSGFALLMYGFGSKKALIEDFASKSLTEYSVIVVNGYLQSINLKQVVITLAELLWDQVKLRQKTTSGSLCKSQQPFNTRSMSDLLTFLDSPDLEVEDCFVCILVHNIDGPGLRDSDSQQCVASIAACSHVRMVASIDHVNAPLLWDKKMVHTQFDWYWCHVPTFAPYKVESMFFPFILAHGGSAQSVKTASIVLQSLTPNAQNVFKVLAEHQLAHPDEEGMPINNLYSTCRERFLVSSQVTLNSHLTEFKDHELIKTKRNSDGQDCLCIPLTNEALQKLIADIV</sequence>